<comment type="catalytic activity">
    <reaction evidence="10">
        <text>ATP + H2O = ADP + phosphate + H(+)</text>
        <dbReference type="Rhea" id="RHEA:13065"/>
        <dbReference type="ChEBI" id="CHEBI:15377"/>
        <dbReference type="ChEBI" id="CHEBI:15378"/>
        <dbReference type="ChEBI" id="CHEBI:30616"/>
        <dbReference type="ChEBI" id="CHEBI:43474"/>
        <dbReference type="ChEBI" id="CHEBI:456216"/>
        <dbReference type="EC" id="5.6.2.4"/>
    </reaction>
</comment>
<sequence length="786" mass="87303">MKGKTQLDTHVQPVRQTPPGAAEKAVPQAPLASAQTTVQLVGPGEEDAAYFRQLESRGTELNEPQLRAVRHFTGPLLTIAGAGSGKTSVLICRTGHLLSVRKVQARNILLVTFSSKAAAEMRSRIAKLPGITERDISQLEARTFHSFFLQIIRRQGISLEIFNEPRRQHILLKQLMRELGTPEAYPPETLLALLSSYKINRMALRDLPEGTSHEKAVRSILIRYESWMQANGKMDFDDVLLIAYNVLRENSELLRMLQNRFEYVMVDEFQDTNGLQYELIRMIAEPQGNLMVVGDDDQTIYTFNGARSEFILDFEKMYPGAKVITLDINYRSTASIVGLGNQIIRRNVKRRPKKLKATKAGEAVPGYLRPKSAEDEAEAVIRHIQGEVEQKRREYGDFAVLFRSASSCRALLEQLVLRNIPYIDYGDGQLLYQHGLIKPIMDYLRLSVNRRDFEAMEGILPTMYLGREKAMAHIRRQEAVQPKKGPLIHLMTMPDCKDYHKEKIREKLELIRDLTPMKPAAAIKLIRKRFYDAYVETDEKQAVTQHKEMLKEMLDELESSAARFDTIPEFVEFVNEIAAKTTMGRQERSPEQGSRISLMTIHRSKGLEFPVVFVIGAVDGSLPHSSALDAEAPDKAAALEEERRLAYVAVTRAREELFVSSPASFRGRQAAVSRFVLGAFAAPSAAGTEPAAKRPAAAAAARAGRTSVTIRTAAAARHIPAASSAAGGSSQAATETVAAWICGAGGCPAWSRITGPAEAEPPAKSCPLCKSPMSRGSREVPVRQSK</sequence>
<keyword evidence="16" id="KW-1185">Reference proteome</keyword>
<dbReference type="InterPro" id="IPR025916">
    <property type="entry name" value="YdjO"/>
</dbReference>
<feature type="region of interest" description="Disordered" evidence="12">
    <location>
        <begin position="1"/>
        <end position="29"/>
    </location>
</feature>
<keyword evidence="5 11" id="KW-0067">ATP-binding</keyword>
<keyword evidence="6" id="KW-0238">DNA-binding</keyword>
<dbReference type="InterPro" id="IPR027417">
    <property type="entry name" value="P-loop_NTPase"/>
</dbReference>
<organism evidence="15 16">
    <name type="scientific">Paenibacillus lutrae</name>
    <dbReference type="NCBI Taxonomy" id="2078573"/>
    <lineage>
        <taxon>Bacteria</taxon>
        <taxon>Bacillati</taxon>
        <taxon>Bacillota</taxon>
        <taxon>Bacilli</taxon>
        <taxon>Bacillales</taxon>
        <taxon>Paenibacillaceae</taxon>
        <taxon>Paenibacillus</taxon>
    </lineage>
</organism>
<dbReference type="InterPro" id="IPR014016">
    <property type="entry name" value="UvrD-like_ATP-bd"/>
</dbReference>
<comment type="catalytic activity">
    <reaction evidence="8">
        <text>Couples ATP hydrolysis with the unwinding of duplex DNA by translocating in the 3'-5' direction.</text>
        <dbReference type="EC" id="5.6.2.4"/>
    </reaction>
</comment>
<dbReference type="PANTHER" id="PTHR11070:SF2">
    <property type="entry name" value="ATP-DEPENDENT DNA HELICASE SRS2"/>
    <property type="match status" value="1"/>
</dbReference>
<dbReference type="GO" id="GO:0043138">
    <property type="term" value="F:3'-5' DNA helicase activity"/>
    <property type="evidence" value="ECO:0007669"/>
    <property type="project" value="UniProtKB-EC"/>
</dbReference>
<evidence type="ECO:0000256" key="12">
    <source>
        <dbReference type="SAM" id="MobiDB-lite"/>
    </source>
</evidence>
<dbReference type="PROSITE" id="PS51217">
    <property type="entry name" value="UVRD_HELICASE_CTER"/>
    <property type="match status" value="1"/>
</dbReference>
<evidence type="ECO:0000256" key="2">
    <source>
        <dbReference type="ARBA" id="ARBA00022741"/>
    </source>
</evidence>
<evidence type="ECO:0000259" key="14">
    <source>
        <dbReference type="PROSITE" id="PS51217"/>
    </source>
</evidence>
<dbReference type="AlphaFoldDB" id="A0A7X3FMF8"/>
<dbReference type="GO" id="GO:0033202">
    <property type="term" value="C:DNA helicase complex"/>
    <property type="evidence" value="ECO:0007669"/>
    <property type="project" value="TreeGrafter"/>
</dbReference>
<evidence type="ECO:0000256" key="6">
    <source>
        <dbReference type="ARBA" id="ARBA00023125"/>
    </source>
</evidence>
<dbReference type="GO" id="GO:0016787">
    <property type="term" value="F:hydrolase activity"/>
    <property type="evidence" value="ECO:0007669"/>
    <property type="project" value="UniProtKB-UniRule"/>
</dbReference>
<feature type="binding site" evidence="11">
    <location>
        <begin position="80"/>
        <end position="87"/>
    </location>
    <ligand>
        <name>ATP</name>
        <dbReference type="ChEBI" id="CHEBI:30616"/>
    </ligand>
</feature>
<evidence type="ECO:0000256" key="5">
    <source>
        <dbReference type="ARBA" id="ARBA00022840"/>
    </source>
</evidence>
<dbReference type="Pfam" id="PF00580">
    <property type="entry name" value="UvrD-helicase"/>
    <property type="match status" value="1"/>
</dbReference>
<comment type="caution">
    <text evidence="15">The sequence shown here is derived from an EMBL/GenBank/DDBJ whole genome shotgun (WGS) entry which is preliminary data.</text>
</comment>
<evidence type="ECO:0000256" key="3">
    <source>
        <dbReference type="ARBA" id="ARBA00022801"/>
    </source>
</evidence>
<evidence type="ECO:0000256" key="7">
    <source>
        <dbReference type="ARBA" id="ARBA00023235"/>
    </source>
</evidence>
<dbReference type="Gene3D" id="1.10.10.160">
    <property type="match status" value="1"/>
</dbReference>
<dbReference type="OrthoDB" id="9810135at2"/>
<dbReference type="EC" id="5.6.2.4" evidence="9"/>
<dbReference type="GO" id="GO:0000725">
    <property type="term" value="P:recombinational repair"/>
    <property type="evidence" value="ECO:0007669"/>
    <property type="project" value="TreeGrafter"/>
</dbReference>
<evidence type="ECO:0000313" key="16">
    <source>
        <dbReference type="Proteomes" id="UP000490800"/>
    </source>
</evidence>
<keyword evidence="2 11" id="KW-0547">Nucleotide-binding</keyword>
<keyword evidence="3 11" id="KW-0378">Hydrolase</keyword>
<gene>
    <name evidence="15" type="ORF">EDM21_21035</name>
</gene>
<evidence type="ECO:0000256" key="4">
    <source>
        <dbReference type="ARBA" id="ARBA00022806"/>
    </source>
</evidence>
<proteinExistence type="inferred from homology"/>
<dbReference type="InterPro" id="IPR013986">
    <property type="entry name" value="DExx_box_DNA_helicase_dom_sf"/>
</dbReference>
<dbReference type="GO" id="GO:0005524">
    <property type="term" value="F:ATP binding"/>
    <property type="evidence" value="ECO:0007669"/>
    <property type="project" value="UniProtKB-UniRule"/>
</dbReference>
<feature type="compositionally biased region" description="Basic and acidic residues" evidence="12">
    <location>
        <begin position="776"/>
        <end position="786"/>
    </location>
</feature>
<dbReference type="InterPro" id="IPR000212">
    <property type="entry name" value="DNA_helicase_UvrD/REP"/>
</dbReference>
<dbReference type="GO" id="GO:0003677">
    <property type="term" value="F:DNA binding"/>
    <property type="evidence" value="ECO:0007669"/>
    <property type="project" value="UniProtKB-KW"/>
</dbReference>
<dbReference type="GO" id="GO:0005829">
    <property type="term" value="C:cytosol"/>
    <property type="evidence" value="ECO:0007669"/>
    <property type="project" value="TreeGrafter"/>
</dbReference>
<protein>
    <recommendedName>
        <fullName evidence="9">DNA 3'-5' helicase</fullName>
        <ecNumber evidence="9">5.6.2.4</ecNumber>
    </recommendedName>
</protein>
<dbReference type="EMBL" id="RHLK01000016">
    <property type="protein sequence ID" value="MVP01967.1"/>
    <property type="molecule type" value="Genomic_DNA"/>
</dbReference>
<evidence type="ECO:0000256" key="10">
    <source>
        <dbReference type="ARBA" id="ARBA00048988"/>
    </source>
</evidence>
<dbReference type="Gene3D" id="3.40.50.300">
    <property type="entry name" value="P-loop containing nucleotide triphosphate hydrolases"/>
    <property type="match status" value="2"/>
</dbReference>
<feature type="domain" description="UvrD-like helicase ATP-binding" evidence="13">
    <location>
        <begin position="59"/>
        <end position="333"/>
    </location>
</feature>
<evidence type="ECO:0000256" key="1">
    <source>
        <dbReference type="ARBA" id="ARBA00009922"/>
    </source>
</evidence>
<keyword evidence="4 11" id="KW-0347">Helicase</keyword>
<accession>A0A7X3FMF8</accession>
<feature type="region of interest" description="Disordered" evidence="12">
    <location>
        <begin position="754"/>
        <end position="786"/>
    </location>
</feature>
<evidence type="ECO:0000256" key="9">
    <source>
        <dbReference type="ARBA" id="ARBA00034808"/>
    </source>
</evidence>
<dbReference type="Pfam" id="PF13361">
    <property type="entry name" value="UvrD_C"/>
    <property type="match status" value="1"/>
</dbReference>
<dbReference type="Gene3D" id="1.10.486.10">
    <property type="entry name" value="PCRA, domain 4"/>
    <property type="match status" value="1"/>
</dbReference>
<dbReference type="PROSITE" id="PS51198">
    <property type="entry name" value="UVRD_HELICASE_ATP_BIND"/>
    <property type="match status" value="1"/>
</dbReference>
<keyword evidence="7" id="KW-0413">Isomerase</keyword>
<dbReference type="SUPFAM" id="SSF52540">
    <property type="entry name" value="P-loop containing nucleoside triphosphate hydrolases"/>
    <property type="match status" value="1"/>
</dbReference>
<dbReference type="CDD" id="cd17932">
    <property type="entry name" value="DEXQc_UvrD"/>
    <property type="match status" value="1"/>
</dbReference>
<dbReference type="Pfam" id="PF14169">
    <property type="entry name" value="YdjO"/>
    <property type="match status" value="1"/>
</dbReference>
<dbReference type="CDD" id="cd18807">
    <property type="entry name" value="SF1_C_UvrD"/>
    <property type="match status" value="1"/>
</dbReference>
<feature type="domain" description="UvrD-like helicase C-terminal" evidence="14">
    <location>
        <begin position="334"/>
        <end position="606"/>
    </location>
</feature>
<dbReference type="Proteomes" id="UP000490800">
    <property type="component" value="Unassembled WGS sequence"/>
</dbReference>
<name>A0A7X3FMF8_9BACL</name>
<reference evidence="15 16" key="1">
    <citation type="journal article" date="2019" name="Microorganisms">
        <title>Paenibacillus lutrae sp. nov., A Chitinolytic Species Isolated from A River Otter in Castril Natural Park, Granada, Spain.</title>
        <authorList>
            <person name="Rodriguez M."/>
            <person name="Reina J.C."/>
            <person name="Bejar V."/>
            <person name="Llamas I."/>
        </authorList>
    </citation>
    <scope>NUCLEOTIDE SEQUENCE [LARGE SCALE GENOMIC DNA]</scope>
    <source>
        <strain evidence="15 16">N10</strain>
    </source>
</reference>
<comment type="similarity">
    <text evidence="1">Belongs to the helicase family. UvrD subfamily.</text>
</comment>
<evidence type="ECO:0000259" key="13">
    <source>
        <dbReference type="PROSITE" id="PS51198"/>
    </source>
</evidence>
<dbReference type="InterPro" id="IPR014017">
    <property type="entry name" value="DNA_helicase_UvrD-like_C"/>
</dbReference>
<evidence type="ECO:0000256" key="8">
    <source>
        <dbReference type="ARBA" id="ARBA00034617"/>
    </source>
</evidence>
<dbReference type="PANTHER" id="PTHR11070">
    <property type="entry name" value="UVRD / RECB / PCRA DNA HELICASE FAMILY MEMBER"/>
    <property type="match status" value="1"/>
</dbReference>
<evidence type="ECO:0000256" key="11">
    <source>
        <dbReference type="PROSITE-ProRule" id="PRU00560"/>
    </source>
</evidence>
<evidence type="ECO:0000313" key="15">
    <source>
        <dbReference type="EMBL" id="MVP01967.1"/>
    </source>
</evidence>